<dbReference type="InterPro" id="IPR051708">
    <property type="entry name" value="Plant_Aspart_Prot_A1"/>
</dbReference>
<dbReference type="OrthoDB" id="660550at2759"/>
<evidence type="ECO:0000259" key="10">
    <source>
        <dbReference type="PROSITE" id="PS51767"/>
    </source>
</evidence>
<comment type="similarity">
    <text evidence="1 8">Belongs to the peptidase A1 family.</text>
</comment>
<feature type="domain" description="Peptidase A1" evidence="10">
    <location>
        <begin position="75"/>
        <end position="412"/>
    </location>
</feature>
<sequence>MDPSRTLVMLIWALSVAVSPGSTLSDGTRVDLTHVDSVGNFTWLEKMQRALRRGSQRMNALVAAQVPVTAGSGEFIVNLAIGTPAVPFPAIIDTGSDLIWTQCQPCADCYRQGTAIFNPSASKTYVSLPCSSKLCRALPVSDCRSGCEYIYSYGDYSSTQGVLATETFTMGEGVLVPRVGFGCGISNQGEGFQQAAGLVGLGRGPLSLVSQLRIARFSYCLTRLEETKTSPLFLGSLASLDISAEAKSTPFLRNPNQPTFYYLSLKGITVGARALKIRVTTFALNDDGTGGLIIDSGTSITYLEFEGYRLLKQALLSQVNLPLGDGSSVGLDLCFQVPAGAPSAALELPKIIFHFEGADLELSPENYMAADASSGQLCLMVMGSSGISILGNFQQQSFHMLYDLEGDNLSFQQARCDQL</sequence>
<keyword evidence="3 9" id="KW-0732">Signal</keyword>
<dbReference type="InterPro" id="IPR033121">
    <property type="entry name" value="PEPTIDASE_A1"/>
</dbReference>
<dbReference type="FunFam" id="2.40.70.10:FF:000029">
    <property type="entry name" value="Aspartyl protease family protein"/>
    <property type="match status" value="1"/>
</dbReference>
<evidence type="ECO:0000313" key="11">
    <source>
        <dbReference type="EMBL" id="CAA7395177.1"/>
    </source>
</evidence>
<dbReference type="InterPro" id="IPR021109">
    <property type="entry name" value="Peptidase_aspartic_dom_sf"/>
</dbReference>
<dbReference type="GO" id="GO:0004190">
    <property type="term" value="F:aspartic-type endopeptidase activity"/>
    <property type="evidence" value="ECO:0007669"/>
    <property type="project" value="UniProtKB-KW"/>
</dbReference>
<dbReference type="EMBL" id="LR746267">
    <property type="protein sequence ID" value="CAA7395177.1"/>
    <property type="molecule type" value="Genomic_DNA"/>
</dbReference>
<dbReference type="InterPro" id="IPR032799">
    <property type="entry name" value="TAXi_C"/>
</dbReference>
<dbReference type="Pfam" id="PF14541">
    <property type="entry name" value="TAXi_C"/>
    <property type="match status" value="1"/>
</dbReference>
<evidence type="ECO:0000256" key="1">
    <source>
        <dbReference type="ARBA" id="ARBA00007447"/>
    </source>
</evidence>
<name>A0A7I8KBK5_SPIIN</name>
<dbReference type="InterPro" id="IPR034161">
    <property type="entry name" value="Pepsin-like_plant"/>
</dbReference>
<keyword evidence="4 8" id="KW-0064">Aspartyl protease</keyword>
<dbReference type="GO" id="GO:0005576">
    <property type="term" value="C:extracellular region"/>
    <property type="evidence" value="ECO:0007669"/>
    <property type="project" value="TreeGrafter"/>
</dbReference>
<dbReference type="InterPro" id="IPR032861">
    <property type="entry name" value="TAXi_N"/>
</dbReference>
<dbReference type="Gene3D" id="2.40.70.10">
    <property type="entry name" value="Acid Proteases"/>
    <property type="match status" value="2"/>
</dbReference>
<dbReference type="PROSITE" id="PS51767">
    <property type="entry name" value="PEPTIDASE_A1"/>
    <property type="match status" value="1"/>
</dbReference>
<dbReference type="PANTHER" id="PTHR47967">
    <property type="entry name" value="OS07G0603500 PROTEIN-RELATED"/>
    <property type="match status" value="1"/>
</dbReference>
<evidence type="ECO:0000256" key="2">
    <source>
        <dbReference type="ARBA" id="ARBA00022670"/>
    </source>
</evidence>
<evidence type="ECO:0000313" key="12">
    <source>
        <dbReference type="Proteomes" id="UP000663760"/>
    </source>
</evidence>
<keyword evidence="12" id="KW-1185">Reference proteome</keyword>
<evidence type="ECO:0000256" key="7">
    <source>
        <dbReference type="PIRSR" id="PIRSR601461-1"/>
    </source>
</evidence>
<proteinExistence type="inferred from homology"/>
<evidence type="ECO:0000256" key="8">
    <source>
        <dbReference type="RuleBase" id="RU000454"/>
    </source>
</evidence>
<evidence type="ECO:0000256" key="9">
    <source>
        <dbReference type="SAM" id="SignalP"/>
    </source>
</evidence>
<reference evidence="11" key="1">
    <citation type="submission" date="2020-02" db="EMBL/GenBank/DDBJ databases">
        <authorList>
            <person name="Scholz U."/>
            <person name="Mascher M."/>
            <person name="Fiebig A."/>
        </authorList>
    </citation>
    <scope>NUCLEOTIDE SEQUENCE</scope>
</reference>
<dbReference type="PROSITE" id="PS00141">
    <property type="entry name" value="ASP_PROTEASE"/>
    <property type="match status" value="2"/>
</dbReference>
<dbReference type="InterPro" id="IPR001461">
    <property type="entry name" value="Aspartic_peptidase_A1"/>
</dbReference>
<evidence type="ECO:0000256" key="6">
    <source>
        <dbReference type="ARBA" id="ARBA00023180"/>
    </source>
</evidence>
<feature type="active site" evidence="7">
    <location>
        <position position="295"/>
    </location>
</feature>
<dbReference type="PRINTS" id="PR00792">
    <property type="entry name" value="PEPSIN"/>
</dbReference>
<protein>
    <recommendedName>
        <fullName evidence="10">Peptidase A1 domain-containing protein</fullName>
    </recommendedName>
</protein>
<feature type="chain" id="PRO_5029520992" description="Peptidase A1 domain-containing protein" evidence="9">
    <location>
        <begin position="26"/>
        <end position="419"/>
    </location>
</feature>
<dbReference type="SUPFAM" id="SSF50630">
    <property type="entry name" value="Acid proteases"/>
    <property type="match status" value="1"/>
</dbReference>
<keyword evidence="2 8" id="KW-0645">Protease</keyword>
<evidence type="ECO:0000256" key="3">
    <source>
        <dbReference type="ARBA" id="ARBA00022729"/>
    </source>
</evidence>
<feature type="active site" evidence="7">
    <location>
        <position position="93"/>
    </location>
</feature>
<evidence type="ECO:0000256" key="4">
    <source>
        <dbReference type="ARBA" id="ARBA00022750"/>
    </source>
</evidence>
<keyword evidence="5 8" id="KW-0378">Hydrolase</keyword>
<feature type="signal peptide" evidence="9">
    <location>
        <begin position="1"/>
        <end position="25"/>
    </location>
</feature>
<accession>A0A7I8KBK5</accession>
<dbReference type="AlphaFoldDB" id="A0A7I8KBK5"/>
<dbReference type="FunFam" id="2.40.70.10:FF:000016">
    <property type="entry name" value="Probable aspartic protease At2g35615"/>
    <property type="match status" value="1"/>
</dbReference>
<dbReference type="CDD" id="cd05476">
    <property type="entry name" value="pepsin_A_like_plant"/>
    <property type="match status" value="1"/>
</dbReference>
<gene>
    <name evidence="11" type="ORF">SI8410_04005838</name>
</gene>
<dbReference type="PANTHER" id="PTHR47967:SF23">
    <property type="entry name" value="OS04G0448300 PROTEIN"/>
    <property type="match status" value="1"/>
</dbReference>
<dbReference type="InterPro" id="IPR001969">
    <property type="entry name" value="Aspartic_peptidase_AS"/>
</dbReference>
<dbReference type="Pfam" id="PF14543">
    <property type="entry name" value="TAXi_N"/>
    <property type="match status" value="1"/>
</dbReference>
<organism evidence="11 12">
    <name type="scientific">Spirodela intermedia</name>
    <name type="common">Intermediate duckweed</name>
    <dbReference type="NCBI Taxonomy" id="51605"/>
    <lineage>
        <taxon>Eukaryota</taxon>
        <taxon>Viridiplantae</taxon>
        <taxon>Streptophyta</taxon>
        <taxon>Embryophyta</taxon>
        <taxon>Tracheophyta</taxon>
        <taxon>Spermatophyta</taxon>
        <taxon>Magnoliopsida</taxon>
        <taxon>Liliopsida</taxon>
        <taxon>Araceae</taxon>
        <taxon>Lemnoideae</taxon>
        <taxon>Spirodela</taxon>
    </lineage>
</organism>
<dbReference type="Proteomes" id="UP000663760">
    <property type="component" value="Chromosome 4"/>
</dbReference>
<evidence type="ECO:0000256" key="5">
    <source>
        <dbReference type="ARBA" id="ARBA00022801"/>
    </source>
</evidence>
<keyword evidence="6" id="KW-0325">Glycoprotein</keyword>
<dbReference type="GO" id="GO:0006508">
    <property type="term" value="P:proteolysis"/>
    <property type="evidence" value="ECO:0007669"/>
    <property type="project" value="UniProtKB-KW"/>
</dbReference>